<evidence type="ECO:0000256" key="1">
    <source>
        <dbReference type="SAM" id="MobiDB-lite"/>
    </source>
</evidence>
<keyword evidence="4" id="KW-1185">Reference proteome</keyword>
<evidence type="ECO:0000313" key="4">
    <source>
        <dbReference type="Proteomes" id="UP001165279"/>
    </source>
</evidence>
<proteinExistence type="predicted"/>
<accession>A0ABS9NRR0</accession>
<dbReference type="Proteomes" id="UP001165279">
    <property type="component" value="Unassembled WGS sequence"/>
</dbReference>
<comment type="caution">
    <text evidence="3">The sequence shown here is derived from an EMBL/GenBank/DDBJ whole genome shotgun (WGS) entry which is preliminary data.</text>
</comment>
<dbReference type="InterPro" id="IPR051262">
    <property type="entry name" value="SMP-30/CGR1_Lactonase"/>
</dbReference>
<feature type="region of interest" description="Disordered" evidence="1">
    <location>
        <begin position="81"/>
        <end position="110"/>
    </location>
</feature>
<sequence length="320" mass="34142">MSLELDAVVSGLKFPEGPVAMDDGSVLFVDIEAQLLRRLKADNSLVDVAELPGGPNGTAIGPDGAAYICNNGGVYSFERFDPLAPPGSGKTPDPKREITIPSPKRPEYQGGSIQRVDLETGEVRTLYCKYKGKCLIAPDDIVFDANGDFWFTDTGKQDGMTSESGAVYFGTIDGKTLKRVAAVPTANGIGISPKGDKLYVSDTVFGRLWVMDIVGPGELAPGPLPGMPGNVVQTLPGYQWLDSLKVEADGRVCVGTIFNGGITIFTPDGKTEHLPVNDLFTTNLCFGGADMRDVWITASSTGTIYKTRWPRPGLKLAFTA</sequence>
<evidence type="ECO:0000313" key="3">
    <source>
        <dbReference type="EMBL" id="MCG6556916.1"/>
    </source>
</evidence>
<reference evidence="3" key="1">
    <citation type="submission" date="2022-02" db="EMBL/GenBank/DDBJ databases">
        <title>The genome sequence of Ruegeria sp. 1NDH52C.</title>
        <authorList>
            <person name="Du J."/>
        </authorList>
    </citation>
    <scope>NUCLEOTIDE SEQUENCE</scope>
    <source>
        <strain evidence="3">1NDH52C</strain>
    </source>
</reference>
<dbReference type="PANTHER" id="PTHR47572">
    <property type="entry name" value="LIPOPROTEIN-RELATED"/>
    <property type="match status" value="1"/>
</dbReference>
<dbReference type="EMBL" id="JAKOEM010000001">
    <property type="protein sequence ID" value="MCG6556916.1"/>
    <property type="molecule type" value="Genomic_DNA"/>
</dbReference>
<organism evidence="3 4">
    <name type="scientific">Ruegeria alba</name>
    <dbReference type="NCBI Taxonomy" id="2916756"/>
    <lineage>
        <taxon>Bacteria</taxon>
        <taxon>Pseudomonadati</taxon>
        <taxon>Pseudomonadota</taxon>
        <taxon>Alphaproteobacteria</taxon>
        <taxon>Rhodobacterales</taxon>
        <taxon>Roseobacteraceae</taxon>
        <taxon>Ruegeria</taxon>
    </lineage>
</organism>
<dbReference type="SUPFAM" id="SSF63829">
    <property type="entry name" value="Calcium-dependent phosphotriesterase"/>
    <property type="match status" value="1"/>
</dbReference>
<dbReference type="Pfam" id="PF08450">
    <property type="entry name" value="SGL"/>
    <property type="match status" value="1"/>
</dbReference>
<dbReference type="PRINTS" id="PR01790">
    <property type="entry name" value="SMP30FAMILY"/>
</dbReference>
<gene>
    <name evidence="3" type="ORF">MB818_01795</name>
</gene>
<dbReference type="InterPro" id="IPR011042">
    <property type="entry name" value="6-blade_b-propeller_TolB-like"/>
</dbReference>
<dbReference type="PANTHER" id="PTHR47572:SF5">
    <property type="entry name" value="BLR2277 PROTEIN"/>
    <property type="match status" value="1"/>
</dbReference>
<dbReference type="InterPro" id="IPR005511">
    <property type="entry name" value="SMP-30"/>
</dbReference>
<dbReference type="RefSeq" id="WP_234136635.1">
    <property type="nucleotide sequence ID" value="NZ_JAKOEM010000001.1"/>
</dbReference>
<name>A0ABS9NRR0_9RHOB</name>
<protein>
    <submittedName>
        <fullName evidence="3">SMP-30/gluconolactonase/LRE family protein</fullName>
    </submittedName>
</protein>
<feature type="domain" description="SMP-30/Gluconolactonase/LRE-like region" evidence="2">
    <location>
        <begin position="14"/>
        <end position="299"/>
    </location>
</feature>
<evidence type="ECO:0000259" key="2">
    <source>
        <dbReference type="Pfam" id="PF08450"/>
    </source>
</evidence>
<dbReference type="Gene3D" id="2.120.10.30">
    <property type="entry name" value="TolB, C-terminal domain"/>
    <property type="match status" value="2"/>
</dbReference>
<dbReference type="InterPro" id="IPR013658">
    <property type="entry name" value="SGL"/>
</dbReference>